<feature type="domain" description="G protein gamma" evidence="7">
    <location>
        <begin position="21"/>
        <end position="95"/>
    </location>
</feature>
<dbReference type="PANTHER" id="PTHR35129:SF6">
    <property type="entry name" value="G PROTEIN GAMMA DOMAIN-CONTAINING PROTEIN"/>
    <property type="match status" value="1"/>
</dbReference>
<dbReference type="InterPro" id="IPR045878">
    <property type="entry name" value="GG1/2"/>
</dbReference>
<dbReference type="OrthoDB" id="1934467at2759"/>
<evidence type="ECO:0000259" key="7">
    <source>
        <dbReference type="SMART" id="SM01224"/>
    </source>
</evidence>
<keyword evidence="2" id="KW-1003">Cell membrane</keyword>
<organism evidence="8 9">
    <name type="scientific">Cuscuta campestris</name>
    <dbReference type="NCBI Taxonomy" id="132261"/>
    <lineage>
        <taxon>Eukaryota</taxon>
        <taxon>Viridiplantae</taxon>
        <taxon>Streptophyta</taxon>
        <taxon>Embryophyta</taxon>
        <taxon>Tracheophyta</taxon>
        <taxon>Spermatophyta</taxon>
        <taxon>Magnoliopsida</taxon>
        <taxon>eudicotyledons</taxon>
        <taxon>Gunneridae</taxon>
        <taxon>Pentapetalae</taxon>
        <taxon>asterids</taxon>
        <taxon>lamiids</taxon>
        <taxon>Solanales</taxon>
        <taxon>Convolvulaceae</taxon>
        <taxon>Cuscuteae</taxon>
        <taxon>Cuscuta</taxon>
        <taxon>Cuscuta subgen. Grammica</taxon>
        <taxon>Cuscuta sect. Cleistogrammica</taxon>
    </lineage>
</organism>
<evidence type="ECO:0000256" key="5">
    <source>
        <dbReference type="ARBA" id="ARBA00023224"/>
    </source>
</evidence>
<reference evidence="8 9" key="1">
    <citation type="submission" date="2018-04" db="EMBL/GenBank/DDBJ databases">
        <authorList>
            <person name="Vogel A."/>
        </authorList>
    </citation>
    <scope>NUCLEOTIDE SEQUENCE [LARGE SCALE GENOMIC DNA]</scope>
</reference>
<dbReference type="GO" id="GO:0007186">
    <property type="term" value="P:G protein-coupled receptor signaling pathway"/>
    <property type="evidence" value="ECO:0007669"/>
    <property type="project" value="InterPro"/>
</dbReference>
<keyword evidence="9" id="KW-1185">Reference proteome</keyword>
<accession>A0A484KMY4</accession>
<gene>
    <name evidence="8" type="ORF">CCAM_LOCUS7080</name>
</gene>
<keyword evidence="4" id="KW-0472">Membrane</keyword>
<sequence>MQSSEQKVGSVADTRGKHRISAELKQLEQEARFLEEELAQVDKMEKASAVCMEILITMETRPDPLLPETVGPTSPLWDQWFERPANSSVCRCWIL</sequence>
<evidence type="ECO:0000313" key="9">
    <source>
        <dbReference type="Proteomes" id="UP000595140"/>
    </source>
</evidence>
<evidence type="ECO:0000256" key="2">
    <source>
        <dbReference type="ARBA" id="ARBA00022475"/>
    </source>
</evidence>
<evidence type="ECO:0000313" key="8">
    <source>
        <dbReference type="EMBL" id="VFQ65304.1"/>
    </source>
</evidence>
<proteinExistence type="predicted"/>
<dbReference type="Proteomes" id="UP000595140">
    <property type="component" value="Unassembled WGS sequence"/>
</dbReference>
<dbReference type="Pfam" id="PF00631">
    <property type="entry name" value="G-gamma"/>
    <property type="match status" value="1"/>
</dbReference>
<comment type="subcellular location">
    <subcellularLocation>
        <location evidence="1">Cell membrane</location>
    </subcellularLocation>
</comment>
<dbReference type="SMART" id="SM01224">
    <property type="entry name" value="G_gamma"/>
    <property type="match status" value="1"/>
</dbReference>
<evidence type="ECO:0000256" key="3">
    <source>
        <dbReference type="ARBA" id="ARBA00023054"/>
    </source>
</evidence>
<dbReference type="InterPro" id="IPR015898">
    <property type="entry name" value="G-protein_gamma-like_dom"/>
</dbReference>
<dbReference type="GO" id="GO:0005886">
    <property type="term" value="C:plasma membrane"/>
    <property type="evidence" value="ECO:0007669"/>
    <property type="project" value="UniProtKB-SubCell"/>
</dbReference>
<dbReference type="AlphaFoldDB" id="A0A484KMY4"/>
<name>A0A484KMY4_9ASTE</name>
<keyword evidence="3 6" id="KW-0175">Coiled coil</keyword>
<keyword evidence="5" id="KW-0807">Transducer</keyword>
<dbReference type="PANTHER" id="PTHR35129">
    <property type="entry name" value="GUANINE NUCLEOTIDE-BINDING PROTEIN SUBUNIT GAMMA 1"/>
    <property type="match status" value="1"/>
</dbReference>
<evidence type="ECO:0000256" key="6">
    <source>
        <dbReference type="SAM" id="Coils"/>
    </source>
</evidence>
<dbReference type="EMBL" id="OOIL02000450">
    <property type="protein sequence ID" value="VFQ65304.1"/>
    <property type="molecule type" value="Genomic_DNA"/>
</dbReference>
<evidence type="ECO:0000256" key="1">
    <source>
        <dbReference type="ARBA" id="ARBA00004236"/>
    </source>
</evidence>
<evidence type="ECO:0000256" key="4">
    <source>
        <dbReference type="ARBA" id="ARBA00023136"/>
    </source>
</evidence>
<feature type="coiled-coil region" evidence="6">
    <location>
        <begin position="17"/>
        <end position="44"/>
    </location>
</feature>
<protein>
    <recommendedName>
        <fullName evidence="7">G protein gamma domain-containing protein</fullName>
    </recommendedName>
</protein>